<feature type="region of interest" description="Disordered" evidence="1">
    <location>
        <begin position="44"/>
        <end position="71"/>
    </location>
</feature>
<dbReference type="PANTHER" id="PTHR39394:SF1">
    <property type="entry name" value="DNAJ HOMOLOGUE SUBFAMILY C MEMBER 28 CONSERVED DOMAIN-CONTAINING PROTEIN"/>
    <property type="match status" value="1"/>
</dbReference>
<evidence type="ECO:0000259" key="2">
    <source>
        <dbReference type="Pfam" id="PF09350"/>
    </source>
</evidence>
<feature type="domain" description="DnaJ homologue subfamily C member 28 conserved" evidence="2">
    <location>
        <begin position="244"/>
        <end position="315"/>
    </location>
</feature>
<evidence type="ECO:0000313" key="3">
    <source>
        <dbReference type="EMBL" id="PGH28918.1"/>
    </source>
</evidence>
<feature type="compositionally biased region" description="Low complexity" evidence="1">
    <location>
        <begin position="391"/>
        <end position="410"/>
    </location>
</feature>
<reference evidence="3 4" key="1">
    <citation type="submission" date="2017-10" db="EMBL/GenBank/DDBJ databases">
        <title>Comparative genomics in systemic dimorphic fungi from Ajellomycetaceae.</title>
        <authorList>
            <person name="Munoz J.F."/>
            <person name="Mcewen J.G."/>
            <person name="Clay O.K."/>
            <person name="Cuomo C.A."/>
        </authorList>
    </citation>
    <scope>NUCLEOTIDE SEQUENCE [LARGE SCALE GENOMIC DNA]</scope>
    <source>
        <strain evidence="3 4">UAMH4076</strain>
    </source>
</reference>
<evidence type="ECO:0000256" key="1">
    <source>
        <dbReference type="SAM" id="MobiDB-lite"/>
    </source>
</evidence>
<name>A0A2B7Z6Z0_9EURO</name>
<feature type="compositionally biased region" description="Pro residues" evidence="1">
    <location>
        <begin position="435"/>
        <end position="446"/>
    </location>
</feature>
<protein>
    <recommendedName>
        <fullName evidence="2">DnaJ homologue subfamily C member 28 conserved domain-containing protein</fullName>
    </recommendedName>
</protein>
<dbReference type="STRING" id="73230.A0A2B7Z6Z0"/>
<dbReference type="PANTHER" id="PTHR39394">
    <property type="entry name" value="YALI0E31793P"/>
    <property type="match status" value="1"/>
</dbReference>
<keyword evidence="4" id="KW-1185">Reference proteome</keyword>
<evidence type="ECO:0000313" key="4">
    <source>
        <dbReference type="Proteomes" id="UP000226031"/>
    </source>
</evidence>
<dbReference type="AlphaFoldDB" id="A0A2B7Z6Z0"/>
<accession>A0A2B7Z6Z0</accession>
<proteinExistence type="predicted"/>
<comment type="caution">
    <text evidence="3">The sequence shown here is derived from an EMBL/GenBank/DDBJ whole genome shotgun (WGS) entry which is preliminary data.</text>
</comment>
<dbReference type="EMBL" id="PDND01000297">
    <property type="protein sequence ID" value="PGH28918.1"/>
    <property type="molecule type" value="Genomic_DNA"/>
</dbReference>
<dbReference type="Pfam" id="PF09350">
    <property type="entry name" value="DJC28_CD"/>
    <property type="match status" value="1"/>
</dbReference>
<dbReference type="VEuPathDB" id="FungiDB:EMCG_02103"/>
<sequence length="573" mass="63729">MRCQQQFIFHRCAACLRAQRLRAISSRDGRIIQTRAFSAGLRVLSQHEQTQTEESGQEKKNGTSGAEEGAMSRRLSEMADESMLEGGKSSRKNMLEAGFSEDLKKKLEERIAQSSFQSENSATFSLVNMPAIAGRGTQDIAAAAPWTGTESIHDVSLRMLDDASKPMRVPFKPPQPGPKNLQGAVKKSLSSGERVAAARDRTSTYALSQDPNMSEQEREAIRRELKERFTPSARAITPHGLSSLANERIEDAIARGQFRSIRRGKGINVECDHNASSPYIDTTEYLLNKIIQKQDITPPWIEKQQELAKKVERFRKRLRSDWIRHAVQLIASQGGSLESQIWRARGYAAAEARLGNNGANGLHGATVNESAGGVDTEIEYRTQTEHEGRLSHTSSSFSPSSPQSSSELPQTLPPEPPITIEPMAKAPGSNDTANNPPPEAQPLPFVPPLRDPAYLKIEQAYLNLAVKSLNALARSYNLMAPPVAQKPYLKLERELLSCYADVAPSLPAELQRRATERPHDSNHNISQRSHEGGFLKNLALRQNVRLHEEDPSKRYGFKQFWRDLWNRNDTAAG</sequence>
<gene>
    <name evidence="3" type="ORF">GX50_08340</name>
</gene>
<organism evidence="3 4">
    <name type="scientific">[Emmonsia] crescens</name>
    <dbReference type="NCBI Taxonomy" id="73230"/>
    <lineage>
        <taxon>Eukaryota</taxon>
        <taxon>Fungi</taxon>
        <taxon>Dikarya</taxon>
        <taxon>Ascomycota</taxon>
        <taxon>Pezizomycotina</taxon>
        <taxon>Eurotiomycetes</taxon>
        <taxon>Eurotiomycetidae</taxon>
        <taxon>Onygenales</taxon>
        <taxon>Ajellomycetaceae</taxon>
        <taxon>Emergomyces</taxon>
    </lineage>
</organism>
<dbReference type="Proteomes" id="UP000226031">
    <property type="component" value="Unassembled WGS sequence"/>
</dbReference>
<feature type="region of interest" description="Disordered" evidence="1">
    <location>
        <begin position="383"/>
        <end position="446"/>
    </location>
</feature>
<dbReference type="InterPro" id="IPR018961">
    <property type="entry name" value="DnaJ_homolog_subfam-C_membr-28"/>
</dbReference>